<gene>
    <name evidence="2" type="ORF">TUBRATIS_14340</name>
</gene>
<dbReference type="VEuPathDB" id="MicrosporidiaDB:TUBRATIS_14340"/>
<keyword evidence="1" id="KW-0732">Signal</keyword>
<keyword evidence="3" id="KW-1185">Reference proteome</keyword>
<comment type="caution">
    <text evidence="2">The sequence shown here is derived from an EMBL/GenBank/DDBJ whole genome shotgun (WGS) entry which is preliminary data.</text>
</comment>
<evidence type="ECO:0000313" key="2">
    <source>
        <dbReference type="EMBL" id="RVD92077.1"/>
    </source>
</evidence>
<dbReference type="AlphaFoldDB" id="A0A437ALX8"/>
<evidence type="ECO:0000313" key="3">
    <source>
        <dbReference type="Proteomes" id="UP000282876"/>
    </source>
</evidence>
<protein>
    <submittedName>
        <fullName evidence="2">Uncharacterized protein</fullName>
    </submittedName>
</protein>
<sequence>MNLLPTFLIILYAYCCTSSEDLYLQLEHLISPATEQAYQCEFSRYKENIEDTLSSYENSFKTELTELYNSMKVVYEDTTKFLSAVTYLSNEILSTIEGSGDDSESD</sequence>
<name>A0A437ALX8_9MICR</name>
<proteinExistence type="predicted"/>
<feature type="signal peptide" evidence="1">
    <location>
        <begin position="1"/>
        <end position="19"/>
    </location>
</feature>
<evidence type="ECO:0000256" key="1">
    <source>
        <dbReference type="SAM" id="SignalP"/>
    </source>
</evidence>
<reference evidence="2 3" key="1">
    <citation type="submission" date="2018-10" db="EMBL/GenBank/DDBJ databases">
        <title>Draft genome sequence of the microsporidian Tubulinosema ratisbonensis.</title>
        <authorList>
            <person name="Polonais V."/>
            <person name="Peyretaillade E."/>
            <person name="Niehus S."/>
            <person name="Wawrzyniak I."/>
            <person name="Franchet A."/>
            <person name="Gaspin C."/>
            <person name="Reichstadt M."/>
            <person name="Belser C."/>
            <person name="Labadie K."/>
            <person name="Delbac F."/>
            <person name="Ferrandon D."/>
        </authorList>
    </citation>
    <scope>NUCLEOTIDE SEQUENCE [LARGE SCALE GENOMIC DNA]</scope>
    <source>
        <strain evidence="2 3">Franzen</strain>
    </source>
</reference>
<feature type="chain" id="PRO_5019496865" evidence="1">
    <location>
        <begin position="20"/>
        <end position="106"/>
    </location>
</feature>
<dbReference type="Proteomes" id="UP000282876">
    <property type="component" value="Unassembled WGS sequence"/>
</dbReference>
<accession>A0A437ALX8</accession>
<organism evidence="2 3">
    <name type="scientific">Tubulinosema ratisbonensis</name>
    <dbReference type="NCBI Taxonomy" id="291195"/>
    <lineage>
        <taxon>Eukaryota</taxon>
        <taxon>Fungi</taxon>
        <taxon>Fungi incertae sedis</taxon>
        <taxon>Microsporidia</taxon>
        <taxon>Tubulinosematoidea</taxon>
        <taxon>Tubulinosematidae</taxon>
        <taxon>Tubulinosema</taxon>
    </lineage>
</organism>
<dbReference type="EMBL" id="RCSS01000318">
    <property type="protein sequence ID" value="RVD92077.1"/>
    <property type="molecule type" value="Genomic_DNA"/>
</dbReference>